<dbReference type="Proteomes" id="UP000887458">
    <property type="component" value="Unassembled WGS sequence"/>
</dbReference>
<reference evidence="1 2" key="1">
    <citation type="journal article" date="2018" name="J. Allergy Clin. Immunol.">
        <title>High-quality assembly of Dermatophagoides pteronyssinus genome and transcriptome reveals a wide range of novel allergens.</title>
        <authorList>
            <person name="Liu X.Y."/>
            <person name="Yang K.Y."/>
            <person name="Wang M.Q."/>
            <person name="Kwok J.S."/>
            <person name="Zeng X."/>
            <person name="Yang Z."/>
            <person name="Xiao X.J."/>
            <person name="Lau C.P."/>
            <person name="Li Y."/>
            <person name="Huang Z.M."/>
            <person name="Ba J.G."/>
            <person name="Yim A.K."/>
            <person name="Ouyang C.Y."/>
            <person name="Ngai S.M."/>
            <person name="Chan T.F."/>
            <person name="Leung E.L."/>
            <person name="Liu L."/>
            <person name="Liu Z.G."/>
            <person name="Tsui S.K."/>
        </authorList>
    </citation>
    <scope>NUCLEOTIDE SEQUENCE [LARGE SCALE GENOMIC DNA]</scope>
    <source>
        <strain evidence="1">Derp</strain>
    </source>
</reference>
<evidence type="ECO:0000313" key="2">
    <source>
        <dbReference type="Proteomes" id="UP000887458"/>
    </source>
</evidence>
<gene>
    <name evidence="1" type="ORF">DERP_011438</name>
</gene>
<sequence>MLLRYCCPRHNLLRQILSSNDYLIIRDNNEMFINNKCLLSTKFCSIENNVPKIPQKFKTSLLLNRDLIRYFSTTTTTTTTSESNELHNFRSISAQNKKMIAKYLGLKSSFLNETDAMISNDFHKLLFNFCSLDEENGHDFQLYPLYFNNIDQNFLNNEQLRNGVIVDD</sequence>
<comment type="caution">
    <text evidence="1">The sequence shown here is derived from an EMBL/GenBank/DDBJ whole genome shotgun (WGS) entry which is preliminary data.</text>
</comment>
<reference evidence="1 2" key="2">
    <citation type="journal article" date="2022" name="Mol. Biol. Evol.">
        <title>Comparative Genomics Reveals Insights into the Divergent Evolution of Astigmatic Mites and Household Pest Adaptations.</title>
        <authorList>
            <person name="Xiong Q."/>
            <person name="Wan A.T."/>
            <person name="Liu X."/>
            <person name="Fung C.S."/>
            <person name="Xiao X."/>
            <person name="Malainual N."/>
            <person name="Hou J."/>
            <person name="Wang L."/>
            <person name="Wang M."/>
            <person name="Yang K.Y."/>
            <person name="Cui Y."/>
            <person name="Leung E.L."/>
            <person name="Nong W."/>
            <person name="Shin S.K."/>
            <person name="Au S.W."/>
            <person name="Jeong K.Y."/>
            <person name="Chew F.T."/>
            <person name="Hui J.H."/>
            <person name="Leung T.F."/>
            <person name="Tungtrongchitr A."/>
            <person name="Zhong N."/>
            <person name="Liu Z."/>
            <person name="Tsui S.K."/>
        </authorList>
    </citation>
    <scope>NUCLEOTIDE SEQUENCE [LARGE SCALE GENOMIC DNA]</scope>
    <source>
        <strain evidence="1">Derp</strain>
    </source>
</reference>
<organism evidence="1 2">
    <name type="scientific">Dermatophagoides pteronyssinus</name>
    <name type="common">European house dust mite</name>
    <dbReference type="NCBI Taxonomy" id="6956"/>
    <lineage>
        <taxon>Eukaryota</taxon>
        <taxon>Metazoa</taxon>
        <taxon>Ecdysozoa</taxon>
        <taxon>Arthropoda</taxon>
        <taxon>Chelicerata</taxon>
        <taxon>Arachnida</taxon>
        <taxon>Acari</taxon>
        <taxon>Acariformes</taxon>
        <taxon>Sarcoptiformes</taxon>
        <taxon>Astigmata</taxon>
        <taxon>Psoroptidia</taxon>
        <taxon>Analgoidea</taxon>
        <taxon>Pyroglyphidae</taxon>
        <taxon>Dermatophagoidinae</taxon>
        <taxon>Dermatophagoides</taxon>
    </lineage>
</organism>
<evidence type="ECO:0000313" key="1">
    <source>
        <dbReference type="EMBL" id="KAH9417727.1"/>
    </source>
</evidence>
<keyword evidence="2" id="KW-1185">Reference proteome</keyword>
<accession>A0ABQ8J567</accession>
<protein>
    <submittedName>
        <fullName evidence="1">Uncharacterized protein</fullName>
    </submittedName>
</protein>
<proteinExistence type="predicted"/>
<name>A0ABQ8J567_DERPT</name>
<dbReference type="EMBL" id="NJHN03000074">
    <property type="protein sequence ID" value="KAH9417727.1"/>
    <property type="molecule type" value="Genomic_DNA"/>
</dbReference>